<sequence length="78" mass="9377">MKRTPAEEFMILHPHKPLEGFPEEKLAIYSQEFRESYFRRKAIADNLLEQQRALIRQFRKKGYAEDYKEVEVTDDEGN</sequence>
<dbReference type="OrthoDB" id="695726at2759"/>
<proteinExistence type="predicted"/>
<evidence type="ECO:0000313" key="1">
    <source>
        <dbReference type="EMBL" id="KAF8656716.1"/>
    </source>
</evidence>
<evidence type="ECO:0000313" key="2">
    <source>
        <dbReference type="Proteomes" id="UP000636709"/>
    </source>
</evidence>
<organism evidence="1 2">
    <name type="scientific">Digitaria exilis</name>
    <dbReference type="NCBI Taxonomy" id="1010633"/>
    <lineage>
        <taxon>Eukaryota</taxon>
        <taxon>Viridiplantae</taxon>
        <taxon>Streptophyta</taxon>
        <taxon>Embryophyta</taxon>
        <taxon>Tracheophyta</taxon>
        <taxon>Spermatophyta</taxon>
        <taxon>Magnoliopsida</taxon>
        <taxon>Liliopsida</taxon>
        <taxon>Poales</taxon>
        <taxon>Poaceae</taxon>
        <taxon>PACMAD clade</taxon>
        <taxon>Panicoideae</taxon>
        <taxon>Panicodae</taxon>
        <taxon>Paniceae</taxon>
        <taxon>Anthephorinae</taxon>
        <taxon>Digitaria</taxon>
    </lineage>
</organism>
<dbReference type="EMBL" id="JACEFO010002535">
    <property type="protein sequence ID" value="KAF8656716.1"/>
    <property type="molecule type" value="Genomic_DNA"/>
</dbReference>
<name>A0A835AC11_9POAL</name>
<keyword evidence="2" id="KW-1185">Reference proteome</keyword>
<dbReference type="AlphaFoldDB" id="A0A835AC11"/>
<comment type="caution">
    <text evidence="1">The sequence shown here is derived from an EMBL/GenBank/DDBJ whole genome shotgun (WGS) entry which is preliminary data.</text>
</comment>
<dbReference type="Proteomes" id="UP000636709">
    <property type="component" value="Unassembled WGS sequence"/>
</dbReference>
<protein>
    <submittedName>
        <fullName evidence="1">Uncharacterized protein</fullName>
    </submittedName>
</protein>
<reference evidence="1" key="1">
    <citation type="submission" date="2020-07" db="EMBL/GenBank/DDBJ databases">
        <title>Genome sequence and genetic diversity analysis of an under-domesticated orphan crop, white fonio (Digitaria exilis).</title>
        <authorList>
            <person name="Bennetzen J.L."/>
            <person name="Chen S."/>
            <person name="Ma X."/>
            <person name="Wang X."/>
            <person name="Yssel A.E.J."/>
            <person name="Chaluvadi S.R."/>
            <person name="Johnson M."/>
            <person name="Gangashetty P."/>
            <person name="Hamidou F."/>
            <person name="Sanogo M.D."/>
            <person name="Zwaenepoel A."/>
            <person name="Wallace J."/>
            <person name="Van De Peer Y."/>
            <person name="Van Deynze A."/>
        </authorList>
    </citation>
    <scope>NUCLEOTIDE SEQUENCE</scope>
    <source>
        <tissue evidence="1">Leaves</tissue>
    </source>
</reference>
<gene>
    <name evidence="1" type="ORF">HU200_060507</name>
</gene>
<accession>A0A835AC11</accession>